<dbReference type="PANTHER" id="PTHR37784:SF2">
    <property type="entry name" value="HIGH-OSMOLARITY-INDUCED TRANSCRIPTION PROTEIN 1"/>
    <property type="match status" value="1"/>
</dbReference>
<feature type="compositionally biased region" description="Low complexity" evidence="1">
    <location>
        <begin position="276"/>
        <end position="335"/>
    </location>
</feature>
<dbReference type="GO" id="GO:0000981">
    <property type="term" value="F:DNA-binding transcription factor activity, RNA polymerase II-specific"/>
    <property type="evidence" value="ECO:0007669"/>
    <property type="project" value="TreeGrafter"/>
</dbReference>
<accession>M3J3X9</accession>
<dbReference type="OMA" id="PQYKLER"/>
<feature type="domain" description="Transcription activator GCR1-like" evidence="2">
    <location>
        <begin position="525"/>
        <end position="601"/>
    </location>
</feature>
<dbReference type="STRING" id="1245528.M3J3X9"/>
<dbReference type="GO" id="GO:0000978">
    <property type="term" value="F:RNA polymerase II cis-regulatory region sequence-specific DNA binding"/>
    <property type="evidence" value="ECO:0007669"/>
    <property type="project" value="TreeGrafter"/>
</dbReference>
<feature type="compositionally biased region" description="Low complexity" evidence="1">
    <location>
        <begin position="184"/>
        <end position="197"/>
    </location>
</feature>
<dbReference type="EMBL" id="AOGT01001932">
    <property type="protein sequence ID" value="EMG46623.1"/>
    <property type="molecule type" value="Genomic_DNA"/>
</dbReference>
<feature type="compositionally biased region" description="Polar residues" evidence="1">
    <location>
        <begin position="421"/>
        <end position="460"/>
    </location>
</feature>
<name>M3J3X9_CANMX</name>
<feature type="region of interest" description="Disordered" evidence="1">
    <location>
        <begin position="152"/>
        <end position="229"/>
    </location>
</feature>
<proteinExistence type="predicted"/>
<dbReference type="AlphaFoldDB" id="M3J3X9"/>
<evidence type="ECO:0000313" key="4">
    <source>
        <dbReference type="Proteomes" id="UP000011777"/>
    </source>
</evidence>
<dbReference type="InterPro" id="IPR022210">
    <property type="entry name" value="TF_GCR1-like"/>
</dbReference>
<feature type="compositionally biased region" description="Low complexity" evidence="1">
    <location>
        <begin position="17"/>
        <end position="32"/>
    </location>
</feature>
<feature type="region of interest" description="Disordered" evidence="1">
    <location>
        <begin position="265"/>
        <end position="517"/>
    </location>
</feature>
<feature type="compositionally biased region" description="Low complexity" evidence="1">
    <location>
        <begin position="377"/>
        <end position="414"/>
    </location>
</feature>
<feature type="compositionally biased region" description="Polar residues" evidence="1">
    <location>
        <begin position="152"/>
        <end position="163"/>
    </location>
</feature>
<feature type="compositionally biased region" description="Polar residues" evidence="1">
    <location>
        <begin position="351"/>
        <end position="368"/>
    </location>
</feature>
<dbReference type="PANTHER" id="PTHR37784">
    <property type="entry name" value="PROTEIN MSN1"/>
    <property type="match status" value="1"/>
</dbReference>
<reference evidence="3 4" key="1">
    <citation type="submission" date="2013-02" db="EMBL/GenBank/DDBJ databases">
        <title>Genome sequence of Candida maltosa Xu316, a potential industrial strain for xylitol and ethanol production.</title>
        <authorList>
            <person name="Yu J."/>
            <person name="Wang Q."/>
            <person name="Geng X."/>
            <person name="Bao W."/>
            <person name="He P."/>
            <person name="Cai J."/>
        </authorList>
    </citation>
    <scope>NUCLEOTIDE SEQUENCE [LARGE SCALE GENOMIC DNA]</scope>
    <source>
        <strain evidence="4">Xu316</strain>
    </source>
</reference>
<dbReference type="eggNOG" id="ENOG502QQ7G">
    <property type="taxonomic scope" value="Eukaryota"/>
</dbReference>
<feature type="compositionally biased region" description="Low complexity" evidence="1">
    <location>
        <begin position="482"/>
        <end position="500"/>
    </location>
</feature>
<evidence type="ECO:0000259" key="2">
    <source>
        <dbReference type="Pfam" id="PF12550"/>
    </source>
</evidence>
<dbReference type="OrthoDB" id="428577at2759"/>
<gene>
    <name evidence="3" type="ORF">G210_3119</name>
</gene>
<dbReference type="Proteomes" id="UP000011777">
    <property type="component" value="Unassembled WGS sequence"/>
</dbReference>
<feature type="compositionally biased region" description="Basic and acidic residues" evidence="1">
    <location>
        <begin position="470"/>
        <end position="480"/>
    </location>
</feature>
<sequence length="630" mass="70506">MNETYSNQEPNPPIYYNSNGTNNNGTNNTRTNKSSISHSEDQHDGNTSPGSTNNNDHTINDLYSMIHSLQNQFNKYQSNQFNTLMMKVNFLQDSLDHIKNQVHDLTQQVMFISQTTNQNNNNNSGGGNFNFKAFEVFTKHLNKLNKEIEEISNPTPSMSNAQEPSHHHLHQHSAPALPPPIPPQQLQSQANHSSHFQQNHHHVNVPPPNNNNNHQHQHHSHAPSFDDEVDMSRKNLSLRSPANASPNPTSHYVFDVGPFASRNMNGHSTNHMYDKPPNSNNSVPSTSLSSVPQSQVSQPPQVQPQSSTGGATATATSTGQPSTVNNTANGNTNVVQQELPIQNKKRRKTSKPSSDNSPLIQNPGSLSLRSKRHDQQQQHPDQQQQQSQQLYTRHNNNNNNNTGNGTATNYGNAYILPMPPTSTNGNDPTQFGSATVMTSALRQTTDQTRPLPTSVNQTNFPFDDMDSIGDLERDPQREGSSDDSSTSSVTANNTTTATSLKKSKKSKSDDDSKNGILNVDIPHCKIERSLKTISDIWKEYAYGMNNKPPLKSLETKYGTKWRNETESRTFLRRKRIYEAIENGINKGYSEQEAINELEQHRTYMRNGATKRKPLSWLVSNMPEKFFTSPE</sequence>
<protein>
    <submittedName>
        <fullName evidence="3">Osmostress-responsive transcription factor, putative</fullName>
    </submittedName>
</protein>
<evidence type="ECO:0000313" key="3">
    <source>
        <dbReference type="EMBL" id="EMG46623.1"/>
    </source>
</evidence>
<dbReference type="HOGENOM" id="CLU_450529_0_0_1"/>
<comment type="caution">
    <text evidence="3">The sequence shown here is derived from an EMBL/GenBank/DDBJ whole genome shotgun (WGS) entry which is preliminary data.</text>
</comment>
<feature type="compositionally biased region" description="Polar residues" evidence="1">
    <location>
        <begin position="45"/>
        <end position="57"/>
    </location>
</feature>
<dbReference type="Pfam" id="PF12550">
    <property type="entry name" value="GCR1_C"/>
    <property type="match status" value="1"/>
</dbReference>
<keyword evidence="4" id="KW-1185">Reference proteome</keyword>
<evidence type="ECO:0000256" key="1">
    <source>
        <dbReference type="SAM" id="MobiDB-lite"/>
    </source>
</evidence>
<dbReference type="InterPro" id="IPR052146">
    <property type="entry name" value="HOT1"/>
</dbReference>
<dbReference type="GO" id="GO:0060963">
    <property type="term" value="P:positive regulation of ribosomal protein gene transcription by RNA polymerase II"/>
    <property type="evidence" value="ECO:0007669"/>
    <property type="project" value="TreeGrafter"/>
</dbReference>
<organism evidence="3 4">
    <name type="scientific">Candida maltosa (strain Xu316)</name>
    <name type="common">Yeast</name>
    <dbReference type="NCBI Taxonomy" id="1245528"/>
    <lineage>
        <taxon>Eukaryota</taxon>
        <taxon>Fungi</taxon>
        <taxon>Dikarya</taxon>
        <taxon>Ascomycota</taxon>
        <taxon>Saccharomycotina</taxon>
        <taxon>Pichiomycetes</taxon>
        <taxon>Debaryomycetaceae</taxon>
        <taxon>Candida/Lodderomyces clade</taxon>
        <taxon>Candida</taxon>
    </lineage>
</organism>
<feature type="region of interest" description="Disordered" evidence="1">
    <location>
        <begin position="1"/>
        <end position="58"/>
    </location>
</feature>